<evidence type="ECO:0000313" key="3">
    <source>
        <dbReference type="Proteomes" id="UP000050833"/>
    </source>
</evidence>
<organism evidence="2 3">
    <name type="scientific">Butyribacter intestini</name>
    <dbReference type="NCBI Taxonomy" id="1703332"/>
    <lineage>
        <taxon>Bacteria</taxon>
        <taxon>Bacillati</taxon>
        <taxon>Bacillota</taxon>
        <taxon>Clostridia</taxon>
        <taxon>Lachnospirales</taxon>
        <taxon>Lachnospiraceae</taxon>
        <taxon>Butyribacter</taxon>
    </lineage>
</organism>
<reference evidence="2 3" key="1">
    <citation type="submission" date="2015-10" db="EMBL/GenBank/DDBJ databases">
        <title>Butyribacter intestini gen. nov., sp. nov., a butyric acid-producing bacterium of the family Lachnospiraceae isolated from the human faeces.</title>
        <authorList>
            <person name="Zou Y."/>
            <person name="Xue W."/>
            <person name="Luo G."/>
            <person name="Lv M."/>
        </authorList>
    </citation>
    <scope>NUCLEOTIDE SEQUENCE [LARGE SCALE GENOMIC DNA]</scope>
    <source>
        <strain evidence="2 3">TF01-11</strain>
    </source>
</reference>
<keyword evidence="1" id="KW-1133">Transmembrane helix</keyword>
<feature type="transmembrane region" description="Helical" evidence="1">
    <location>
        <begin position="20"/>
        <end position="44"/>
    </location>
</feature>
<evidence type="ECO:0000313" key="2">
    <source>
        <dbReference type="EMBL" id="KQC84874.1"/>
    </source>
</evidence>
<sequence length="81" mass="9291">MAKKIDAKLKRQIIDVSKSVAAWVFVTAASFGYWLVVLLIASLVLLNVWHVTFDSILKYSFVLMIITSVVYLGFQIKKWVR</sequence>
<evidence type="ECO:0000256" key="1">
    <source>
        <dbReference type="SAM" id="Phobius"/>
    </source>
</evidence>
<accession>A0AAW3JQV1</accession>
<gene>
    <name evidence="2" type="ORF">APZ18_09140</name>
</gene>
<dbReference type="AlphaFoldDB" id="A0AAW3JQV1"/>
<dbReference type="RefSeq" id="WP_022014451.1">
    <property type="nucleotide sequence ID" value="NZ_DBGBRS010000248.1"/>
</dbReference>
<feature type="transmembrane region" description="Helical" evidence="1">
    <location>
        <begin position="56"/>
        <end position="74"/>
    </location>
</feature>
<keyword evidence="1" id="KW-0812">Transmembrane</keyword>
<proteinExistence type="predicted"/>
<protein>
    <submittedName>
        <fullName evidence="2">Uncharacterized protein</fullName>
    </submittedName>
</protein>
<keyword evidence="3" id="KW-1185">Reference proteome</keyword>
<dbReference type="EMBL" id="LLKB01000005">
    <property type="protein sequence ID" value="KQC84874.1"/>
    <property type="molecule type" value="Genomic_DNA"/>
</dbReference>
<name>A0AAW3JQV1_9FIRM</name>
<dbReference type="Proteomes" id="UP000050833">
    <property type="component" value="Unassembled WGS sequence"/>
</dbReference>
<comment type="caution">
    <text evidence="2">The sequence shown here is derived from an EMBL/GenBank/DDBJ whole genome shotgun (WGS) entry which is preliminary data.</text>
</comment>
<keyword evidence="1" id="KW-0472">Membrane</keyword>